<accession>A0A1Y1U9T2</accession>
<proteinExistence type="inferred from homology"/>
<dbReference type="PROSITE" id="PS00061">
    <property type="entry name" value="ADH_SHORT"/>
    <property type="match status" value="1"/>
</dbReference>
<dbReference type="Proteomes" id="UP000193218">
    <property type="component" value="Unassembled WGS sequence"/>
</dbReference>
<keyword evidence="6" id="KW-1185">Reference proteome</keyword>
<dbReference type="InterPro" id="IPR052178">
    <property type="entry name" value="Sec_Metab_Biosynth_SDR"/>
</dbReference>
<dbReference type="PANTHER" id="PTHR43618">
    <property type="entry name" value="7-ALPHA-HYDROXYSTEROID DEHYDROGENASE"/>
    <property type="match status" value="1"/>
</dbReference>
<evidence type="ECO:0000256" key="4">
    <source>
        <dbReference type="RuleBase" id="RU000363"/>
    </source>
</evidence>
<name>A0A1Y1U9T2_9TREE</name>
<protein>
    <recommendedName>
        <fullName evidence="7">NAD(P)-binding protein</fullName>
    </recommendedName>
</protein>
<dbReference type="PRINTS" id="PR00081">
    <property type="entry name" value="GDHRDH"/>
</dbReference>
<evidence type="ECO:0000256" key="2">
    <source>
        <dbReference type="ARBA" id="ARBA00022857"/>
    </source>
</evidence>
<dbReference type="GO" id="GO:0016491">
    <property type="term" value="F:oxidoreductase activity"/>
    <property type="evidence" value="ECO:0007669"/>
    <property type="project" value="UniProtKB-KW"/>
</dbReference>
<reference evidence="5 6" key="1">
    <citation type="submission" date="2017-03" db="EMBL/GenBank/DDBJ databases">
        <title>Widespread Adenine N6-methylation of Active Genes in Fungi.</title>
        <authorList>
            <consortium name="DOE Joint Genome Institute"/>
            <person name="Mondo S.J."/>
            <person name="Dannebaum R.O."/>
            <person name="Kuo R.C."/>
            <person name="Louie K.B."/>
            <person name="Bewick A.J."/>
            <person name="Labutti K."/>
            <person name="Haridas S."/>
            <person name="Kuo A."/>
            <person name="Salamov A."/>
            <person name="Ahrendt S.R."/>
            <person name="Lau R."/>
            <person name="Bowen B.P."/>
            <person name="Lipzen A."/>
            <person name="Sullivan W."/>
            <person name="Andreopoulos W.B."/>
            <person name="Clum A."/>
            <person name="Lindquist E."/>
            <person name="Daum C."/>
            <person name="Northen T.R."/>
            <person name="Ramamoorthy G."/>
            <person name="Schmitz R.J."/>
            <person name="Gryganskyi A."/>
            <person name="Culley D."/>
            <person name="Magnuson J."/>
            <person name="James T.Y."/>
            <person name="O'Malley M.A."/>
            <person name="Stajich J.E."/>
            <person name="Spatafora J.W."/>
            <person name="Visel A."/>
            <person name="Grigoriev I.V."/>
        </authorList>
    </citation>
    <scope>NUCLEOTIDE SEQUENCE [LARGE SCALE GENOMIC DNA]</scope>
    <source>
        <strain evidence="5 6">NRRL Y-17943</strain>
    </source>
</reference>
<evidence type="ECO:0008006" key="7">
    <source>
        <dbReference type="Google" id="ProtNLM"/>
    </source>
</evidence>
<gene>
    <name evidence="5" type="ORF">BD324DRAFT_643603</name>
</gene>
<evidence type="ECO:0000256" key="3">
    <source>
        <dbReference type="ARBA" id="ARBA00023002"/>
    </source>
</evidence>
<keyword evidence="2" id="KW-0521">NADP</keyword>
<dbReference type="PRINTS" id="PR00080">
    <property type="entry name" value="SDRFAMILY"/>
</dbReference>
<dbReference type="InterPro" id="IPR002347">
    <property type="entry name" value="SDR_fam"/>
</dbReference>
<dbReference type="InParanoid" id="A0A1Y1U9T2"/>
<sequence>MSEFALGESVFGTDALSVQKLFNVEGWVAVVTGGGTGLGLVTAAALAENGCKVYISGRRLDVLEKAAKAASPKNGKGQIIPVQGDVGTKEGIIKLREAVEKNEKWLNILVNNAGVSEPHGEIDDCEQTPEGVSKEMFEKESFETWANTHRINTASYHFTTFAFLPLLCAAKSKGGFREAGNVINVASLSGITRTSQHGQFNYNSGKAATRHLSLMLSTDFARRGFGVRVNCINPGYFPSGMSVKDVPKDDPEAAANLFKTKYAIPFGIVGTAKDYAQTIFGIVTNEYMTGCDIVIDGGWLATQSRCLALFFRRSG</sequence>
<evidence type="ECO:0000256" key="1">
    <source>
        <dbReference type="ARBA" id="ARBA00006484"/>
    </source>
</evidence>
<dbReference type="RefSeq" id="XP_021868582.1">
    <property type="nucleotide sequence ID" value="XM_022017558.1"/>
</dbReference>
<keyword evidence="3" id="KW-0560">Oxidoreductase</keyword>
<dbReference type="OrthoDB" id="3819888at2759"/>
<dbReference type="EMBL" id="NBSH01000015">
    <property type="protein sequence ID" value="ORX34304.1"/>
    <property type="molecule type" value="Genomic_DNA"/>
</dbReference>
<evidence type="ECO:0000313" key="5">
    <source>
        <dbReference type="EMBL" id="ORX34304.1"/>
    </source>
</evidence>
<comment type="similarity">
    <text evidence="1 4">Belongs to the short-chain dehydrogenases/reductases (SDR) family.</text>
</comment>
<dbReference type="SUPFAM" id="SSF51735">
    <property type="entry name" value="NAD(P)-binding Rossmann-fold domains"/>
    <property type="match status" value="1"/>
</dbReference>
<dbReference type="InterPro" id="IPR036291">
    <property type="entry name" value="NAD(P)-bd_dom_sf"/>
</dbReference>
<dbReference type="PANTHER" id="PTHR43618:SF4">
    <property type="entry name" value="SHORT CHAIN DEHYDROGENASE_REDUCTASE FAMILY (AFU_ORTHOLOGUE AFUA_7G04540)"/>
    <property type="match status" value="1"/>
</dbReference>
<dbReference type="Pfam" id="PF00106">
    <property type="entry name" value="adh_short"/>
    <property type="match status" value="1"/>
</dbReference>
<dbReference type="GeneID" id="33559367"/>
<organism evidence="5 6">
    <name type="scientific">Kockovaella imperatae</name>
    <dbReference type="NCBI Taxonomy" id="4999"/>
    <lineage>
        <taxon>Eukaryota</taxon>
        <taxon>Fungi</taxon>
        <taxon>Dikarya</taxon>
        <taxon>Basidiomycota</taxon>
        <taxon>Agaricomycotina</taxon>
        <taxon>Tremellomycetes</taxon>
        <taxon>Tremellales</taxon>
        <taxon>Cuniculitremaceae</taxon>
        <taxon>Kockovaella</taxon>
    </lineage>
</organism>
<dbReference type="InterPro" id="IPR020904">
    <property type="entry name" value="Sc_DH/Rdtase_CS"/>
</dbReference>
<dbReference type="STRING" id="4999.A0A1Y1U9T2"/>
<comment type="caution">
    <text evidence="5">The sequence shown here is derived from an EMBL/GenBank/DDBJ whole genome shotgun (WGS) entry which is preliminary data.</text>
</comment>
<dbReference type="Gene3D" id="3.40.50.720">
    <property type="entry name" value="NAD(P)-binding Rossmann-like Domain"/>
    <property type="match status" value="1"/>
</dbReference>
<evidence type="ECO:0000313" key="6">
    <source>
        <dbReference type="Proteomes" id="UP000193218"/>
    </source>
</evidence>
<dbReference type="CDD" id="cd05233">
    <property type="entry name" value="SDR_c"/>
    <property type="match status" value="1"/>
</dbReference>
<dbReference type="AlphaFoldDB" id="A0A1Y1U9T2"/>